<dbReference type="InterPro" id="IPR039261">
    <property type="entry name" value="FNR_nucleotide-bd"/>
</dbReference>
<comment type="caution">
    <text evidence="7">The sequence shown here is derived from an EMBL/GenBank/DDBJ whole genome shotgun (WGS) entry which is preliminary data.</text>
</comment>
<evidence type="ECO:0000256" key="1">
    <source>
        <dbReference type="ARBA" id="ARBA00001974"/>
    </source>
</evidence>
<comment type="similarity">
    <text evidence="2">Belongs to the flavoprotein pyridine nucleotide cytochrome reductase family.</text>
</comment>
<evidence type="ECO:0000256" key="5">
    <source>
        <dbReference type="ARBA" id="ARBA00023002"/>
    </source>
</evidence>
<feature type="binding site" evidence="6">
    <location>
        <position position="13"/>
    </location>
    <ligand>
        <name>FAD</name>
        <dbReference type="ChEBI" id="CHEBI:57692"/>
    </ligand>
</feature>
<dbReference type="PANTHER" id="PTHR19370:SF184">
    <property type="entry name" value="NADH-CYTOCHROME B5 REDUCTASE-LIKE"/>
    <property type="match status" value="1"/>
</dbReference>
<feature type="binding site" evidence="6">
    <location>
        <position position="6"/>
    </location>
    <ligand>
        <name>FAD</name>
        <dbReference type="ChEBI" id="CHEBI:57692"/>
    </ligand>
</feature>
<dbReference type="PANTHER" id="PTHR19370">
    <property type="entry name" value="NADH-CYTOCHROME B5 REDUCTASE"/>
    <property type="match status" value="1"/>
</dbReference>
<dbReference type="SUPFAM" id="SSF63380">
    <property type="entry name" value="Riboflavin synthase domain-like"/>
    <property type="match status" value="1"/>
</dbReference>
<dbReference type="GO" id="GO:0016491">
    <property type="term" value="F:oxidoreductase activity"/>
    <property type="evidence" value="ECO:0007669"/>
    <property type="project" value="UniProtKB-KW"/>
</dbReference>
<protein>
    <recommendedName>
        <fullName evidence="9">FAD-binding FR-type domain-containing protein</fullName>
    </recommendedName>
</protein>
<evidence type="ECO:0000313" key="7">
    <source>
        <dbReference type="EMBL" id="TFY81807.1"/>
    </source>
</evidence>
<evidence type="ECO:0000313" key="8">
    <source>
        <dbReference type="Proteomes" id="UP000298061"/>
    </source>
</evidence>
<proteinExistence type="inferred from homology"/>
<evidence type="ECO:0008006" key="9">
    <source>
        <dbReference type="Google" id="ProtNLM"/>
    </source>
</evidence>
<keyword evidence="3 6" id="KW-0285">Flavoprotein</keyword>
<dbReference type="Gene3D" id="3.40.50.80">
    <property type="entry name" value="Nucleotide-binding domain of ferredoxin-NADP reductase (FNR) module"/>
    <property type="match status" value="1"/>
</dbReference>
<dbReference type="SUPFAM" id="SSF52343">
    <property type="entry name" value="Ferredoxin reductase-like, C-terminal NADP-linked domain"/>
    <property type="match status" value="1"/>
</dbReference>
<dbReference type="OrthoDB" id="432685at2759"/>
<name>A0A4Z0A634_9AGAM</name>
<sequence>MRFWVKRYPKGEVGRWLHSKRVGETIAIRGPLKTFPVYEGTWDEIVMLLHHQLLQDNSVTGSTRFTLLHASRNPSELPPASLLQPLVDMAKQHPERLRIHLFVDSFDKESSLASSPGLMNVGRVNKGAIARALDPNARETVSWWQRLIRRTSSQPGNPSFNKKNTLVLVCGPEGMVAAIAGPYGRNYSQGAVGGFLRELGFESGQVWKL</sequence>
<evidence type="ECO:0000256" key="2">
    <source>
        <dbReference type="ARBA" id="ARBA00006105"/>
    </source>
</evidence>
<dbReference type="AlphaFoldDB" id="A0A4Z0A634"/>
<evidence type="ECO:0000256" key="3">
    <source>
        <dbReference type="ARBA" id="ARBA00022630"/>
    </source>
</evidence>
<keyword evidence="5" id="KW-0560">Oxidoreductase</keyword>
<gene>
    <name evidence="7" type="ORF">EWM64_g2198</name>
</gene>
<keyword evidence="4 6" id="KW-0274">FAD</keyword>
<evidence type="ECO:0000256" key="4">
    <source>
        <dbReference type="ARBA" id="ARBA00022827"/>
    </source>
</evidence>
<dbReference type="Proteomes" id="UP000298061">
    <property type="component" value="Unassembled WGS sequence"/>
</dbReference>
<dbReference type="CDD" id="cd06183">
    <property type="entry name" value="cyt_b5_reduct_like"/>
    <property type="match status" value="1"/>
</dbReference>
<accession>A0A4Z0A634</accession>
<dbReference type="InterPro" id="IPR017938">
    <property type="entry name" value="Riboflavin_synthase-like_b-brl"/>
</dbReference>
<keyword evidence="8" id="KW-1185">Reference proteome</keyword>
<reference evidence="7 8" key="1">
    <citation type="submission" date="2019-02" db="EMBL/GenBank/DDBJ databases">
        <title>Genome sequencing of the rare red list fungi Hericium alpestre (H. flagellum).</title>
        <authorList>
            <person name="Buettner E."/>
            <person name="Kellner H."/>
        </authorList>
    </citation>
    <scope>NUCLEOTIDE SEQUENCE [LARGE SCALE GENOMIC DNA]</scope>
    <source>
        <strain evidence="7 8">DSM 108284</strain>
    </source>
</reference>
<dbReference type="Gene3D" id="2.40.30.10">
    <property type="entry name" value="Translation factors"/>
    <property type="match status" value="1"/>
</dbReference>
<dbReference type="STRING" id="135208.A0A4Z0A634"/>
<organism evidence="7 8">
    <name type="scientific">Hericium alpestre</name>
    <dbReference type="NCBI Taxonomy" id="135208"/>
    <lineage>
        <taxon>Eukaryota</taxon>
        <taxon>Fungi</taxon>
        <taxon>Dikarya</taxon>
        <taxon>Basidiomycota</taxon>
        <taxon>Agaricomycotina</taxon>
        <taxon>Agaricomycetes</taxon>
        <taxon>Russulales</taxon>
        <taxon>Hericiaceae</taxon>
        <taxon>Hericium</taxon>
    </lineage>
</organism>
<dbReference type="InterPro" id="IPR001834">
    <property type="entry name" value="CBR-like"/>
</dbReference>
<dbReference type="EMBL" id="SFCI01000171">
    <property type="protein sequence ID" value="TFY81807.1"/>
    <property type="molecule type" value="Genomic_DNA"/>
</dbReference>
<evidence type="ECO:0000256" key="6">
    <source>
        <dbReference type="PIRSR" id="PIRSR601834-1"/>
    </source>
</evidence>
<comment type="cofactor">
    <cofactor evidence="1 6">
        <name>FAD</name>
        <dbReference type="ChEBI" id="CHEBI:57692"/>
    </cofactor>
</comment>